<dbReference type="InterPro" id="IPR013108">
    <property type="entry name" value="Amidohydro_3"/>
</dbReference>
<dbReference type="EMBL" id="JACCBN010000001">
    <property type="protein sequence ID" value="NYD38361.1"/>
    <property type="molecule type" value="Genomic_DNA"/>
</dbReference>
<dbReference type="PANTHER" id="PTHR32027">
    <property type="entry name" value="CYTOSINE DEAMINASE"/>
    <property type="match status" value="1"/>
</dbReference>
<evidence type="ECO:0000259" key="3">
    <source>
        <dbReference type="Pfam" id="PF07969"/>
    </source>
</evidence>
<dbReference type="Gene3D" id="2.30.40.10">
    <property type="entry name" value="Urease, subunit C, domain 1"/>
    <property type="match status" value="1"/>
</dbReference>
<protein>
    <submittedName>
        <fullName evidence="4">Cytosine deaminase</fullName>
        <ecNumber evidence="4">3.5.4.1</ecNumber>
    </submittedName>
</protein>
<keyword evidence="5" id="KW-1185">Reference proteome</keyword>
<dbReference type="AlphaFoldDB" id="A0A7Y9J7T3"/>
<gene>
    <name evidence="4" type="ORF">BJ983_004463</name>
</gene>
<dbReference type="EC" id="3.5.4.1" evidence="4"/>
<evidence type="ECO:0000313" key="5">
    <source>
        <dbReference type="Proteomes" id="UP000535890"/>
    </source>
</evidence>
<dbReference type="SUPFAM" id="SSF51338">
    <property type="entry name" value="Composite domain of metallo-dependent hydrolases"/>
    <property type="match status" value="1"/>
</dbReference>
<dbReference type="Proteomes" id="UP000535890">
    <property type="component" value="Unassembled WGS sequence"/>
</dbReference>
<accession>A0A7Y9J7T3</accession>
<dbReference type="Gene3D" id="3.20.20.140">
    <property type="entry name" value="Metal-dependent hydrolases"/>
    <property type="match status" value="1"/>
</dbReference>
<keyword evidence="2 4" id="KW-0378">Hydrolase</keyword>
<evidence type="ECO:0000256" key="2">
    <source>
        <dbReference type="ARBA" id="ARBA00022801"/>
    </source>
</evidence>
<dbReference type="GO" id="GO:0046872">
    <property type="term" value="F:metal ion binding"/>
    <property type="evidence" value="ECO:0007669"/>
    <property type="project" value="UniProtKB-KW"/>
</dbReference>
<dbReference type="FunFam" id="3.20.20.140:FF:000019">
    <property type="entry name" value="Cytosine deaminase"/>
    <property type="match status" value="1"/>
</dbReference>
<organism evidence="4 5">
    <name type="scientific">Actinomycetospora corticicola</name>
    <dbReference type="NCBI Taxonomy" id="663602"/>
    <lineage>
        <taxon>Bacteria</taxon>
        <taxon>Bacillati</taxon>
        <taxon>Actinomycetota</taxon>
        <taxon>Actinomycetes</taxon>
        <taxon>Pseudonocardiales</taxon>
        <taxon>Pseudonocardiaceae</taxon>
        <taxon>Actinomycetospora</taxon>
    </lineage>
</organism>
<dbReference type="InterPro" id="IPR011059">
    <property type="entry name" value="Metal-dep_hydrolase_composite"/>
</dbReference>
<dbReference type="InterPro" id="IPR032466">
    <property type="entry name" value="Metal_Hydrolase"/>
</dbReference>
<proteinExistence type="predicted"/>
<keyword evidence="1" id="KW-0479">Metal-binding</keyword>
<dbReference type="CDD" id="cd01293">
    <property type="entry name" value="Bact_CD"/>
    <property type="match status" value="1"/>
</dbReference>
<dbReference type="Pfam" id="PF07969">
    <property type="entry name" value="Amidohydro_3"/>
    <property type="match status" value="1"/>
</dbReference>
<dbReference type="PANTHER" id="PTHR32027:SF0">
    <property type="entry name" value="CYTOSINE DEAMINASE"/>
    <property type="match status" value="1"/>
</dbReference>
<comment type="caution">
    <text evidence="4">The sequence shown here is derived from an EMBL/GenBank/DDBJ whole genome shotgun (WGS) entry which is preliminary data.</text>
</comment>
<dbReference type="SUPFAM" id="SSF51556">
    <property type="entry name" value="Metallo-dependent hydrolases"/>
    <property type="match status" value="1"/>
</dbReference>
<feature type="domain" description="Amidohydrolase 3" evidence="3">
    <location>
        <begin position="44"/>
        <end position="396"/>
    </location>
</feature>
<name>A0A7Y9J7T3_9PSEU</name>
<dbReference type="GO" id="GO:0004131">
    <property type="term" value="F:cytosine deaminase activity"/>
    <property type="evidence" value="ECO:0007669"/>
    <property type="project" value="UniProtKB-EC"/>
</dbReference>
<dbReference type="RefSeq" id="WP_179795818.1">
    <property type="nucleotide sequence ID" value="NZ_BAABHP010000006.1"/>
</dbReference>
<reference evidence="4 5" key="1">
    <citation type="submission" date="2020-07" db="EMBL/GenBank/DDBJ databases">
        <title>Sequencing the genomes of 1000 actinobacteria strains.</title>
        <authorList>
            <person name="Klenk H.-P."/>
        </authorList>
    </citation>
    <scope>NUCLEOTIDE SEQUENCE [LARGE SCALE GENOMIC DNA]</scope>
    <source>
        <strain evidence="4 5">DSM 45772</strain>
    </source>
</reference>
<sequence length="408" mass="42569">MAPGPHDLLLTNVLPRGHDTPVDVRVEDGKIAEVGPDLTAPAVETLDGGGRPVLPGLVEPHLHLDKALLGGGDGTLQGAVSATAEAKEHFTHDDVLARAEDVLRRALRHGTTLVRTPVDVDPTVGLTSLDALLELKERWAGVVELQVVAFPQEGIAARPGTDDLLVEALRRGADVIGGCSYAEDDVEGCREHVRRVFDLAARFDVDVDIHADFAAGPDDPRHTLATFVADVTAERGWGGRTTLGHVTTMAGLTTDTRRGITERLAGAGVGVVVLPPTDLYLQGRAAPVAELLDAGVATALSSNNVRNAFTPFGTVDMLDVTLLAAHTQPFGTTAGLDRLLDRVTAGAAAMLGTGGHDLAPGSRADLVVLDAPGADHHTALLDRVSRRLVVSGGRLVAETVTTATLQAP</sequence>
<evidence type="ECO:0000313" key="4">
    <source>
        <dbReference type="EMBL" id="NYD38361.1"/>
    </source>
</evidence>
<dbReference type="InterPro" id="IPR052349">
    <property type="entry name" value="Metallo-hydrolase_Enzymes"/>
</dbReference>
<evidence type="ECO:0000256" key="1">
    <source>
        <dbReference type="ARBA" id="ARBA00022723"/>
    </source>
</evidence>